<dbReference type="PROSITE" id="PS00125">
    <property type="entry name" value="SER_THR_PHOSPHATASE"/>
    <property type="match status" value="1"/>
</dbReference>
<dbReference type="PROSITE" id="PS51999">
    <property type="entry name" value="ZF_GRF"/>
    <property type="match status" value="1"/>
</dbReference>
<dbReference type="InterPro" id="IPR029052">
    <property type="entry name" value="Metallo-depent_PP-like"/>
</dbReference>
<dbReference type="PROSITE" id="PS00018">
    <property type="entry name" value="EF_HAND_1"/>
    <property type="match status" value="1"/>
</dbReference>
<name>A0ABD1TUL0_9LAMI</name>
<evidence type="ECO:0000256" key="4">
    <source>
        <dbReference type="ARBA" id="ARBA00022801"/>
    </source>
</evidence>
<dbReference type="InterPro" id="IPR050341">
    <property type="entry name" value="PP1_catalytic_subunit"/>
</dbReference>
<dbReference type="GO" id="GO:0008270">
    <property type="term" value="F:zinc ion binding"/>
    <property type="evidence" value="ECO:0007669"/>
    <property type="project" value="UniProtKB-KW"/>
</dbReference>
<comment type="similarity">
    <text evidence="1 10">Belongs to the PPP phosphatase family.</text>
</comment>
<dbReference type="InterPro" id="IPR004843">
    <property type="entry name" value="Calcineurin-like_PHP"/>
</dbReference>
<evidence type="ECO:0000256" key="7">
    <source>
        <dbReference type="ARBA" id="ARBA00022912"/>
    </source>
</evidence>
<dbReference type="Pfam" id="PF06839">
    <property type="entry name" value="Zn_ribbon_GRF"/>
    <property type="match status" value="1"/>
</dbReference>
<keyword evidence="11" id="KW-0812">Transmembrane</keyword>
<keyword evidence="8" id="KW-0464">Manganese</keyword>
<evidence type="ECO:0000256" key="1">
    <source>
        <dbReference type="ARBA" id="ARBA00008294"/>
    </source>
</evidence>
<dbReference type="Pfam" id="PF16891">
    <property type="entry name" value="STPPase_N"/>
    <property type="match status" value="1"/>
</dbReference>
<reference evidence="15" key="1">
    <citation type="submission" date="2024-07" db="EMBL/GenBank/DDBJ databases">
        <title>Two chromosome-level genome assemblies of Korean endemic species Abeliophyllum distichum and Forsythia ovata (Oleaceae).</title>
        <authorList>
            <person name="Jang H."/>
        </authorList>
    </citation>
    <scope>NUCLEOTIDE SEQUENCE [LARGE SCALE GENOMIC DNA]</scope>
</reference>
<dbReference type="SUPFAM" id="SSF56300">
    <property type="entry name" value="Metallo-dependent phosphatases"/>
    <property type="match status" value="1"/>
</dbReference>
<keyword evidence="11" id="KW-0472">Membrane</keyword>
<evidence type="ECO:0000256" key="6">
    <source>
        <dbReference type="ARBA" id="ARBA00022837"/>
    </source>
</evidence>
<dbReference type="PRINTS" id="PR00114">
    <property type="entry name" value="STPHPHTASE"/>
</dbReference>
<dbReference type="PANTHER" id="PTHR11668">
    <property type="entry name" value="SERINE/THREONINE PROTEIN PHOSPHATASE"/>
    <property type="match status" value="1"/>
</dbReference>
<evidence type="ECO:0000256" key="11">
    <source>
        <dbReference type="SAM" id="Phobius"/>
    </source>
</evidence>
<dbReference type="InterPro" id="IPR011992">
    <property type="entry name" value="EF-hand-dom_pair"/>
</dbReference>
<evidence type="ECO:0000313" key="14">
    <source>
        <dbReference type="EMBL" id="KAL2516418.1"/>
    </source>
</evidence>
<evidence type="ECO:0000259" key="13">
    <source>
        <dbReference type="PROSITE" id="PS51999"/>
    </source>
</evidence>
<keyword evidence="15" id="KW-1185">Reference proteome</keyword>
<comment type="catalytic activity">
    <reaction evidence="10">
        <text>O-phospho-L-threonyl-[protein] + H2O = L-threonyl-[protein] + phosphate</text>
        <dbReference type="Rhea" id="RHEA:47004"/>
        <dbReference type="Rhea" id="RHEA-COMP:11060"/>
        <dbReference type="Rhea" id="RHEA-COMP:11605"/>
        <dbReference type="ChEBI" id="CHEBI:15377"/>
        <dbReference type="ChEBI" id="CHEBI:30013"/>
        <dbReference type="ChEBI" id="CHEBI:43474"/>
        <dbReference type="ChEBI" id="CHEBI:61977"/>
        <dbReference type="EC" id="3.1.3.16"/>
    </reaction>
</comment>
<keyword evidence="7" id="KW-0904">Protein phosphatase</keyword>
<dbReference type="Gene3D" id="1.10.238.10">
    <property type="entry name" value="EF-hand"/>
    <property type="match status" value="1"/>
</dbReference>
<keyword evidence="3 9" id="KW-0863">Zinc-finger</keyword>
<keyword evidence="2" id="KW-0479">Metal-binding</keyword>
<dbReference type="InterPro" id="IPR031675">
    <property type="entry name" value="STPPase_N"/>
</dbReference>
<dbReference type="InterPro" id="IPR002048">
    <property type="entry name" value="EF_hand_dom"/>
</dbReference>
<proteinExistence type="inferred from homology"/>
<dbReference type="AlphaFoldDB" id="A0ABD1TUL0"/>
<evidence type="ECO:0000256" key="8">
    <source>
        <dbReference type="ARBA" id="ARBA00023211"/>
    </source>
</evidence>
<keyword evidence="6" id="KW-0106">Calcium</keyword>
<evidence type="ECO:0000259" key="12">
    <source>
        <dbReference type="PROSITE" id="PS50222"/>
    </source>
</evidence>
<dbReference type="InterPro" id="IPR010666">
    <property type="entry name" value="Znf_GRF"/>
</dbReference>
<dbReference type="Pfam" id="PF00149">
    <property type="entry name" value="Metallophos"/>
    <property type="match status" value="1"/>
</dbReference>
<comment type="caution">
    <text evidence="14">The sequence shown here is derived from an EMBL/GenBank/DDBJ whole genome shotgun (WGS) entry which is preliminary data.</text>
</comment>
<feature type="domain" description="GRF-type" evidence="13">
    <location>
        <begin position="21"/>
        <end position="63"/>
    </location>
</feature>
<dbReference type="InterPro" id="IPR018247">
    <property type="entry name" value="EF_Hand_1_Ca_BS"/>
</dbReference>
<evidence type="ECO:0000256" key="9">
    <source>
        <dbReference type="PROSITE-ProRule" id="PRU01343"/>
    </source>
</evidence>
<dbReference type="GO" id="GO:0004722">
    <property type="term" value="F:protein serine/threonine phosphatase activity"/>
    <property type="evidence" value="ECO:0007669"/>
    <property type="project" value="UniProtKB-EC"/>
</dbReference>
<dbReference type="SUPFAM" id="SSF47473">
    <property type="entry name" value="EF-hand"/>
    <property type="match status" value="1"/>
</dbReference>
<evidence type="ECO:0000256" key="5">
    <source>
        <dbReference type="ARBA" id="ARBA00022833"/>
    </source>
</evidence>
<evidence type="ECO:0000256" key="2">
    <source>
        <dbReference type="ARBA" id="ARBA00022723"/>
    </source>
</evidence>
<dbReference type="InterPro" id="IPR006186">
    <property type="entry name" value="Ser/Thr-sp_prot-phosphatase"/>
</dbReference>
<dbReference type="Proteomes" id="UP001604277">
    <property type="component" value="Unassembled WGS sequence"/>
</dbReference>
<evidence type="ECO:0000256" key="10">
    <source>
        <dbReference type="RuleBase" id="RU004273"/>
    </source>
</evidence>
<keyword evidence="4 10" id="KW-0378">Hydrolase</keyword>
<dbReference type="Gene3D" id="3.60.21.10">
    <property type="match status" value="1"/>
</dbReference>
<feature type="domain" description="EF-hand" evidence="12">
    <location>
        <begin position="108"/>
        <end position="135"/>
    </location>
</feature>
<gene>
    <name evidence="14" type="ORF">Fot_30389</name>
</gene>
<dbReference type="EMBL" id="JBFOLJ010000008">
    <property type="protein sequence ID" value="KAL2516418.1"/>
    <property type="molecule type" value="Genomic_DNA"/>
</dbReference>
<feature type="transmembrane region" description="Helical" evidence="11">
    <location>
        <begin position="92"/>
        <end position="110"/>
    </location>
</feature>
<organism evidence="14 15">
    <name type="scientific">Forsythia ovata</name>
    <dbReference type="NCBI Taxonomy" id="205694"/>
    <lineage>
        <taxon>Eukaryota</taxon>
        <taxon>Viridiplantae</taxon>
        <taxon>Streptophyta</taxon>
        <taxon>Embryophyta</taxon>
        <taxon>Tracheophyta</taxon>
        <taxon>Spermatophyta</taxon>
        <taxon>Magnoliopsida</taxon>
        <taxon>eudicotyledons</taxon>
        <taxon>Gunneridae</taxon>
        <taxon>Pentapetalae</taxon>
        <taxon>asterids</taxon>
        <taxon>lamiids</taxon>
        <taxon>Lamiales</taxon>
        <taxon>Oleaceae</taxon>
        <taxon>Forsythieae</taxon>
        <taxon>Forsythia</taxon>
    </lineage>
</organism>
<keyword evidence="5" id="KW-0862">Zinc</keyword>
<dbReference type="SMART" id="SM00156">
    <property type="entry name" value="PP2Ac"/>
    <property type="match status" value="1"/>
</dbReference>
<dbReference type="PROSITE" id="PS50222">
    <property type="entry name" value="EF_HAND_2"/>
    <property type="match status" value="1"/>
</dbReference>
<protein>
    <recommendedName>
        <fullName evidence="10">Serine/threonine-protein phosphatase</fullName>
        <ecNumber evidence="10">3.1.3.16</ecNumber>
    </recommendedName>
</protein>
<dbReference type="PANTHER" id="PTHR11668:SF441">
    <property type="entry name" value="SERINE_THREONINE-PROTEIN PHOSPHATASE PP1 ISOZYME 2"/>
    <property type="match status" value="1"/>
</dbReference>
<keyword evidence="11" id="KW-1133">Transmembrane helix</keyword>
<dbReference type="EC" id="3.1.3.16" evidence="10"/>
<accession>A0ABD1TUL0</accession>
<evidence type="ECO:0000256" key="3">
    <source>
        <dbReference type="ARBA" id="ARBA00022771"/>
    </source>
</evidence>
<evidence type="ECO:0000313" key="15">
    <source>
        <dbReference type="Proteomes" id="UP001604277"/>
    </source>
</evidence>
<sequence length="496" mass="56203">MKDTAMENVDGYVQITEPSMCMCGMNASMRTSWTENNPGRRFLGCSLYGRPDACDYFKWVDPIVHPRYKSVINGLLRNANRKDALEKKLQRMLMYHWILLAMVVMVLLFIKVDRNQDGLVSEAELRVLFLGLKLDSDDLSTEKDVEDIMGSFDITGDAGISQDKFVTTMTKLVNDLSNKTRGPKRRLVEIVLRREKDREIALSYSRESSFSSISSSFRFEPDPPFHEQNPPLEAYNSTTVNLLGGKMGVLGIEGKRGEKKAANGQGIEPAILDDIIKRLLQSRHTTTSTVRQVQLSENEVRALCTAARDIFISQPNLLELEAPMKICGNINGQYGDLLRLFKYGGFPPEANYLFLGGYVDFGKQSLKTICLLLAYKIKYPKNFFLLRGNHECASINKKYGFYDECKRHFNMRLWKAFTDCFNCLPVAALVDDKILCMHGGLSPDLHDLDQIRDSPRPTDVPDFGLLTDLLWLDPSSGFEGWGMNDRGSHTLLVQIR</sequence>